<dbReference type="OrthoDB" id="9788031at2"/>
<name>A0A2U9TGF4_9GAMM</name>
<evidence type="ECO:0000256" key="4">
    <source>
        <dbReference type="HAMAP-Rule" id="MF_00695"/>
    </source>
</evidence>
<dbReference type="PANTHER" id="PTHR38100">
    <property type="entry name" value="HIGH FREQUENCY LYSOGENIZATION PROTEIN HFLD"/>
    <property type="match status" value="1"/>
</dbReference>
<dbReference type="InterPro" id="IPR007451">
    <property type="entry name" value="HflD"/>
</dbReference>
<dbReference type="Gene3D" id="1.10.3890.10">
    <property type="entry name" value="HflD-like"/>
    <property type="match status" value="1"/>
</dbReference>
<keyword evidence="1 4" id="KW-1003">Cell membrane</keyword>
<dbReference type="SUPFAM" id="SSF101322">
    <property type="entry name" value="YcfC-like"/>
    <property type="match status" value="1"/>
</dbReference>
<gene>
    <name evidence="4 6" type="primary">hflD</name>
    <name evidence="5" type="ORF">C9I47_1549</name>
    <name evidence="6" type="ORF">FKV24_009250</name>
</gene>
<dbReference type="PANTHER" id="PTHR38100:SF1">
    <property type="entry name" value="HIGH FREQUENCY LYSOGENIZATION PROTEIN HFLD"/>
    <property type="match status" value="1"/>
</dbReference>
<dbReference type="GO" id="GO:0005737">
    <property type="term" value="C:cytoplasm"/>
    <property type="evidence" value="ECO:0007669"/>
    <property type="project" value="UniProtKB-SubCell"/>
</dbReference>
<evidence type="ECO:0000256" key="3">
    <source>
        <dbReference type="ARBA" id="ARBA00023136"/>
    </source>
</evidence>
<dbReference type="EMBL" id="CP029843">
    <property type="protein sequence ID" value="AWV07250.1"/>
    <property type="molecule type" value="Genomic_DNA"/>
</dbReference>
<reference evidence="5 7" key="1">
    <citation type="submission" date="2018-05" db="EMBL/GenBank/DDBJ databases">
        <title>The complete genome of Lysobacter maris HZ9B, a marine bacterium antagonistic against terrestrial plant pathogens.</title>
        <authorList>
            <person name="Zhang X.-Q."/>
        </authorList>
    </citation>
    <scope>NUCLEOTIDE SEQUENCE [LARGE SCALE GENOMIC DNA]</scope>
    <source>
        <strain evidence="5 7">HZ9B</strain>
    </source>
</reference>
<dbReference type="HAMAP" id="MF_00695">
    <property type="entry name" value="HflD_protein"/>
    <property type="match status" value="1"/>
</dbReference>
<comment type="similarity">
    <text evidence="4">Belongs to the HflD family.</text>
</comment>
<keyword evidence="2 4" id="KW-0963">Cytoplasm</keyword>
<evidence type="ECO:0000256" key="1">
    <source>
        <dbReference type="ARBA" id="ARBA00022475"/>
    </source>
</evidence>
<evidence type="ECO:0000313" key="8">
    <source>
        <dbReference type="Proteomes" id="UP000320431"/>
    </source>
</evidence>
<dbReference type="NCBIfam" id="NF001246">
    <property type="entry name" value="PRK00218.1-2"/>
    <property type="match status" value="1"/>
</dbReference>
<dbReference type="Proteomes" id="UP000249447">
    <property type="component" value="Chromosome"/>
</dbReference>
<keyword evidence="3 4" id="KW-0472">Membrane</keyword>
<evidence type="ECO:0000313" key="5">
    <source>
        <dbReference type="EMBL" id="AWV07250.1"/>
    </source>
</evidence>
<dbReference type="GO" id="GO:0005886">
    <property type="term" value="C:plasma membrane"/>
    <property type="evidence" value="ECO:0007669"/>
    <property type="project" value="UniProtKB-SubCell"/>
</dbReference>
<evidence type="ECO:0000256" key="2">
    <source>
        <dbReference type="ARBA" id="ARBA00022490"/>
    </source>
</evidence>
<evidence type="ECO:0000313" key="7">
    <source>
        <dbReference type="Proteomes" id="UP000249447"/>
    </source>
</evidence>
<sequence>MTDSSNDHSNHAPADRTIADRALALAGLLQALGQVRRIAETGQANVEVLATSLDSVFRIDAASPAEVYGGTAALRPGLTLLREYFTSRLKDEQLPRLALAVIQLERRFVADPAMAQRVRDGITAQQGAAEHQGSTHPEVMTALGDLYAETLSHLRPRVLVQGNPHYLGQSAVVAEVRAALLAAVRSAVLWRQLGGSLFDLLLRRRQLVNAVEQLLR</sequence>
<dbReference type="Pfam" id="PF04356">
    <property type="entry name" value="DUF489"/>
    <property type="match status" value="1"/>
</dbReference>
<dbReference type="Proteomes" id="UP000320431">
    <property type="component" value="Unassembled WGS sequence"/>
</dbReference>
<organism evidence="5 7">
    <name type="scientific">Marilutibacter maris</name>
    <dbReference type="NCBI Taxonomy" id="1605891"/>
    <lineage>
        <taxon>Bacteria</taxon>
        <taxon>Pseudomonadati</taxon>
        <taxon>Pseudomonadota</taxon>
        <taxon>Gammaproteobacteria</taxon>
        <taxon>Lysobacterales</taxon>
        <taxon>Lysobacteraceae</taxon>
        <taxon>Marilutibacter</taxon>
    </lineage>
</organism>
<evidence type="ECO:0000313" key="6">
    <source>
        <dbReference type="EMBL" id="KAB8189499.1"/>
    </source>
</evidence>
<proteinExistence type="inferred from homology"/>
<reference evidence="6 8" key="2">
    <citation type="submission" date="2019-10" db="EMBL/GenBank/DDBJ databases">
        <title>Lysobacter alkalisoli sp. nov., isolated from saline-alkaline soil.</title>
        <authorList>
            <person name="Sun J.-Q."/>
        </authorList>
    </citation>
    <scope>NUCLEOTIDE SEQUENCE [LARGE SCALE GENOMIC DNA]</scope>
    <source>
        <strain evidence="6 8">KCTC 42381</strain>
    </source>
</reference>
<keyword evidence="7" id="KW-1185">Reference proteome</keyword>
<protein>
    <recommendedName>
        <fullName evidence="4">High frequency lysogenization protein HflD homolog</fullName>
    </recommendedName>
</protein>
<dbReference type="AlphaFoldDB" id="A0A2U9TGF4"/>
<dbReference type="RefSeq" id="WP_111266351.1">
    <property type="nucleotide sequence ID" value="NZ_CP029843.1"/>
</dbReference>
<dbReference type="InterPro" id="IPR035932">
    <property type="entry name" value="HflD-like_sf"/>
</dbReference>
<accession>A0A2U9TGF4</accession>
<dbReference type="EMBL" id="VICD02000146">
    <property type="protein sequence ID" value="KAB8189499.1"/>
    <property type="molecule type" value="Genomic_DNA"/>
</dbReference>
<comment type="subcellular location">
    <subcellularLocation>
        <location evidence="4">Cytoplasm</location>
    </subcellularLocation>
    <subcellularLocation>
        <location evidence="4">Cell membrane</location>
        <topology evidence="4">Peripheral membrane protein</topology>
        <orientation evidence="4">Cytoplasmic side</orientation>
    </subcellularLocation>
</comment>
<dbReference type="KEGG" id="lmb:C9I47_1549"/>